<feature type="compositionally biased region" description="Polar residues" evidence="1">
    <location>
        <begin position="123"/>
        <end position="136"/>
    </location>
</feature>
<dbReference type="Proteomes" id="UP000030653">
    <property type="component" value="Unassembled WGS sequence"/>
</dbReference>
<dbReference type="STRING" id="1858805.M5FWS2"/>
<dbReference type="PRINTS" id="PR01217">
    <property type="entry name" value="PRICHEXTENSN"/>
</dbReference>
<feature type="region of interest" description="Disordered" evidence="1">
    <location>
        <begin position="1"/>
        <end position="29"/>
    </location>
</feature>
<feature type="region of interest" description="Disordered" evidence="1">
    <location>
        <begin position="284"/>
        <end position="356"/>
    </location>
</feature>
<accession>M5FWS2</accession>
<reference evidence="2 3" key="1">
    <citation type="journal article" date="2012" name="Science">
        <title>The Paleozoic origin of enzymatic lignin decomposition reconstructed from 31 fungal genomes.</title>
        <authorList>
            <person name="Floudas D."/>
            <person name="Binder M."/>
            <person name="Riley R."/>
            <person name="Barry K."/>
            <person name="Blanchette R.A."/>
            <person name="Henrissat B."/>
            <person name="Martinez A.T."/>
            <person name="Otillar R."/>
            <person name="Spatafora J.W."/>
            <person name="Yadav J.S."/>
            <person name="Aerts A."/>
            <person name="Benoit I."/>
            <person name="Boyd A."/>
            <person name="Carlson A."/>
            <person name="Copeland A."/>
            <person name="Coutinho P.M."/>
            <person name="de Vries R.P."/>
            <person name="Ferreira P."/>
            <person name="Findley K."/>
            <person name="Foster B."/>
            <person name="Gaskell J."/>
            <person name="Glotzer D."/>
            <person name="Gorecki P."/>
            <person name="Heitman J."/>
            <person name="Hesse C."/>
            <person name="Hori C."/>
            <person name="Igarashi K."/>
            <person name="Jurgens J.A."/>
            <person name="Kallen N."/>
            <person name="Kersten P."/>
            <person name="Kohler A."/>
            <person name="Kuees U."/>
            <person name="Kumar T.K.A."/>
            <person name="Kuo A."/>
            <person name="LaButti K."/>
            <person name="Larrondo L.F."/>
            <person name="Lindquist E."/>
            <person name="Ling A."/>
            <person name="Lombard V."/>
            <person name="Lucas S."/>
            <person name="Lundell T."/>
            <person name="Martin R."/>
            <person name="McLaughlin D.J."/>
            <person name="Morgenstern I."/>
            <person name="Morin E."/>
            <person name="Murat C."/>
            <person name="Nagy L.G."/>
            <person name="Nolan M."/>
            <person name="Ohm R.A."/>
            <person name="Patyshakuliyeva A."/>
            <person name="Rokas A."/>
            <person name="Ruiz-Duenas F.J."/>
            <person name="Sabat G."/>
            <person name="Salamov A."/>
            <person name="Samejima M."/>
            <person name="Schmutz J."/>
            <person name="Slot J.C."/>
            <person name="St John F."/>
            <person name="Stenlid J."/>
            <person name="Sun H."/>
            <person name="Sun S."/>
            <person name="Syed K."/>
            <person name="Tsang A."/>
            <person name="Wiebenga A."/>
            <person name="Young D."/>
            <person name="Pisabarro A."/>
            <person name="Eastwood D.C."/>
            <person name="Martin F."/>
            <person name="Cullen D."/>
            <person name="Grigoriev I.V."/>
            <person name="Hibbett D.S."/>
        </authorList>
    </citation>
    <scope>NUCLEOTIDE SEQUENCE [LARGE SCALE GENOMIC DNA]</scope>
    <source>
        <strain evidence="2 3">DJM-731 SS1</strain>
    </source>
</reference>
<sequence length="449" mass="47376">MPGKRQLRTPLSQSTIPGPTNAPVARTPPPAFGALLPMSPGLPPILPSYPFNTRPMNHLELVDMHSRTGVWGEWADPATYMPGENLMTATPRGQGTLRGSWRRTGMRGVTPRGCGGGRGRSGSESQLPTRGWTTQGARGALPSRPPQLVYAAPAHHPTIGPSTPTTSTPVGRGNTPSTPATPRPGPSLSGPSTSSSGPKAKNAPVVPHTPSTISATPMPATATVKLCPTFSLFSPSPTPGPRAVPSSSTAAPVQDTPLAPTTPMTLTTPMTPAATQPANAGLAHTGTFSLFSPSTSNPRNESSSALAIRPFAPRNAPVGSTPDCEWSTSLSTHLGDSKDSEDDPNPPPPPLGFHWQAGSAHHVLAPTQRALLAQQDTVIAVQSVMICQEEERVRDTQKELVHSKNVNAALPYENARLRQKAQAEEEELEGLRAMRRWIKGKGREGEEEK</sequence>
<protein>
    <submittedName>
        <fullName evidence="2">Uncharacterized protein</fullName>
    </submittedName>
</protein>
<dbReference type="HOGENOM" id="CLU_609757_0_0_1"/>
<organism evidence="2 3">
    <name type="scientific">Dacryopinax primogenitus (strain DJM 731)</name>
    <name type="common">Brown rot fungus</name>
    <dbReference type="NCBI Taxonomy" id="1858805"/>
    <lineage>
        <taxon>Eukaryota</taxon>
        <taxon>Fungi</taxon>
        <taxon>Dikarya</taxon>
        <taxon>Basidiomycota</taxon>
        <taxon>Agaricomycotina</taxon>
        <taxon>Dacrymycetes</taxon>
        <taxon>Dacrymycetales</taxon>
        <taxon>Dacrymycetaceae</taxon>
        <taxon>Dacryopinax</taxon>
    </lineage>
</organism>
<evidence type="ECO:0000313" key="2">
    <source>
        <dbReference type="EMBL" id="EJU02406.1"/>
    </source>
</evidence>
<evidence type="ECO:0000256" key="1">
    <source>
        <dbReference type="SAM" id="MobiDB-lite"/>
    </source>
</evidence>
<dbReference type="EMBL" id="JH795862">
    <property type="protein sequence ID" value="EJU02406.1"/>
    <property type="molecule type" value="Genomic_DNA"/>
</dbReference>
<feature type="compositionally biased region" description="Polar residues" evidence="1">
    <location>
        <begin position="286"/>
        <end position="305"/>
    </location>
</feature>
<evidence type="ECO:0000313" key="3">
    <source>
        <dbReference type="Proteomes" id="UP000030653"/>
    </source>
</evidence>
<dbReference type="AlphaFoldDB" id="M5FWS2"/>
<feature type="region of interest" description="Disordered" evidence="1">
    <location>
        <begin position="235"/>
        <end position="259"/>
    </location>
</feature>
<proteinExistence type="predicted"/>
<feature type="compositionally biased region" description="Low complexity" evidence="1">
    <location>
        <begin position="186"/>
        <end position="198"/>
    </location>
</feature>
<feature type="region of interest" description="Disordered" evidence="1">
    <location>
        <begin position="85"/>
        <end position="217"/>
    </location>
</feature>
<dbReference type="GeneID" id="63682476"/>
<feature type="compositionally biased region" description="Low complexity" evidence="1">
    <location>
        <begin position="157"/>
        <end position="169"/>
    </location>
</feature>
<name>M5FWS2_DACPD</name>
<dbReference type="RefSeq" id="XP_040629300.1">
    <property type="nucleotide sequence ID" value="XM_040767414.1"/>
</dbReference>
<keyword evidence="3" id="KW-1185">Reference proteome</keyword>
<gene>
    <name evidence="2" type="ORF">DACRYDRAFT_100008</name>
</gene>
<feature type="compositionally biased region" description="Polar residues" evidence="1">
    <location>
        <begin position="9"/>
        <end position="18"/>
    </location>
</feature>